<keyword evidence="2" id="KW-1133">Transmembrane helix</keyword>
<reference evidence="3" key="1">
    <citation type="submission" date="2020-05" db="EMBL/GenBank/DDBJ databases">
        <authorList>
            <person name="Chiriac C."/>
            <person name="Salcher M."/>
            <person name="Ghai R."/>
            <person name="Kavagutti S V."/>
        </authorList>
    </citation>
    <scope>NUCLEOTIDE SEQUENCE</scope>
</reference>
<accession>A0A6J6CUG2</accession>
<feature type="transmembrane region" description="Helical" evidence="2">
    <location>
        <begin position="237"/>
        <end position="254"/>
    </location>
</feature>
<gene>
    <name evidence="3" type="ORF">UFOPK1506_00626</name>
</gene>
<feature type="transmembrane region" description="Helical" evidence="2">
    <location>
        <begin position="312"/>
        <end position="328"/>
    </location>
</feature>
<dbReference type="AlphaFoldDB" id="A0A6J6CUG2"/>
<dbReference type="GO" id="GO:0008654">
    <property type="term" value="P:phospholipid biosynthetic process"/>
    <property type="evidence" value="ECO:0007669"/>
    <property type="project" value="InterPro"/>
</dbReference>
<evidence type="ECO:0000313" key="3">
    <source>
        <dbReference type="EMBL" id="CAB4553843.1"/>
    </source>
</evidence>
<proteinExistence type="predicted"/>
<organism evidence="3">
    <name type="scientific">freshwater metagenome</name>
    <dbReference type="NCBI Taxonomy" id="449393"/>
    <lineage>
        <taxon>unclassified sequences</taxon>
        <taxon>metagenomes</taxon>
        <taxon>ecological metagenomes</taxon>
    </lineage>
</organism>
<dbReference type="Gene3D" id="1.20.120.1760">
    <property type="match status" value="1"/>
</dbReference>
<name>A0A6J6CUG2_9ZZZZ</name>
<sequence>MRETGLRAVRLCAISPSASLQVCAGIGIRVPVMGKEPREINAKSLKLQAASRDDDGFFSTFILRKISIRFTSVLVERNVSPNTVTLLSLLVGFIAAYVAAQGSYLAGGSLLLLSLILDCVDGEIARYKSAFSALGAWLDALSDRVKEFVYIFALIYSIDQESAWWSGVVIIALQTTRHLSDYNFARLQKSYEESSTSIRQKNIFYWVKKIIHLPIGERWLLLAVLPIFLSIEQTLRSIIYLGAFSFLYVLITRIRRMRRWKNPVASTDFLDRQRDSLLPLKISGSKASWIFPSLLRALEFFALLMITNDASAFIRFILLFAISIWHYTNLYDALHGRASYMGAGGLRVAGRISLCFIAQLFGLEAEVSLFLSLYLLALILLRGGHNVSGGKK</sequence>
<protein>
    <submittedName>
        <fullName evidence="3">Unannotated protein</fullName>
    </submittedName>
</protein>
<dbReference type="InterPro" id="IPR000462">
    <property type="entry name" value="CDP-OH_P_trans"/>
</dbReference>
<evidence type="ECO:0000256" key="1">
    <source>
        <dbReference type="ARBA" id="ARBA00022679"/>
    </source>
</evidence>
<dbReference type="GO" id="GO:0016780">
    <property type="term" value="F:phosphotransferase activity, for other substituted phosphate groups"/>
    <property type="evidence" value="ECO:0007669"/>
    <property type="project" value="InterPro"/>
</dbReference>
<feature type="transmembrane region" description="Helical" evidence="2">
    <location>
        <begin position="367"/>
        <end position="384"/>
    </location>
</feature>
<keyword evidence="1" id="KW-0808">Transferase</keyword>
<dbReference type="PROSITE" id="PS00379">
    <property type="entry name" value="CDP_ALCOHOL_P_TRANSF"/>
    <property type="match status" value="1"/>
</dbReference>
<keyword evidence="2" id="KW-0472">Membrane</keyword>
<dbReference type="EMBL" id="CAEZSV010000097">
    <property type="protein sequence ID" value="CAB4553843.1"/>
    <property type="molecule type" value="Genomic_DNA"/>
</dbReference>
<dbReference type="InterPro" id="IPR048254">
    <property type="entry name" value="CDP_ALCOHOL_P_TRANSF_CS"/>
</dbReference>
<dbReference type="Pfam" id="PF01066">
    <property type="entry name" value="CDP-OH_P_transf"/>
    <property type="match status" value="1"/>
</dbReference>
<keyword evidence="2" id="KW-0812">Transmembrane</keyword>
<dbReference type="GO" id="GO:0016020">
    <property type="term" value="C:membrane"/>
    <property type="evidence" value="ECO:0007669"/>
    <property type="project" value="InterPro"/>
</dbReference>
<feature type="transmembrane region" description="Helical" evidence="2">
    <location>
        <begin position="79"/>
        <end position="98"/>
    </location>
</feature>
<evidence type="ECO:0000256" key="2">
    <source>
        <dbReference type="SAM" id="Phobius"/>
    </source>
</evidence>
<dbReference type="InterPro" id="IPR043130">
    <property type="entry name" value="CDP-OH_PTrfase_TM_dom"/>
</dbReference>